<dbReference type="SUPFAM" id="SSF51294">
    <property type="entry name" value="Hedgehog/intein (Hint) domain"/>
    <property type="match status" value="1"/>
</dbReference>
<comment type="caution">
    <text evidence="2">The sequence shown here is derived from an EMBL/GenBank/DDBJ whole genome shotgun (WGS) entry which is preliminary data.</text>
</comment>
<dbReference type="RefSeq" id="WP_271313319.1">
    <property type="nucleotide sequence ID" value="NZ_JABXJJ020000020.1"/>
</dbReference>
<accession>A0AA90H515</accession>
<dbReference type="NCBIfam" id="TIGR01443">
    <property type="entry name" value="intein_Cterm"/>
    <property type="match status" value="1"/>
</dbReference>
<sequence length="256" mass="27559">MALAGGGTKPIQNLHAGDTVLATDPTTGTTEPEKVVRLITTTTDHDFTQLTLATTGHGAHAPPAVLTTTEHHPFWNATLHRWTNANQLTPGTRLREPNGTTATVKTVRNYHAVAVTYDLTVADLHTYYVVAGRTPVLVHNCGGYFDGHDVSCTCEGQPGNPVTLEAAPAPAPVAQSASSRFTSHALQRLSQRGVSPEEAEQVLGNQPFSYLHEDQWKTGFYDSGSNIFIAKTIDGNINTVMTNVEKGYINRLMGGR</sequence>
<evidence type="ECO:0000313" key="2">
    <source>
        <dbReference type="EMBL" id="MDI5971093.1"/>
    </source>
</evidence>
<name>A0AA90H515_9ACTN</name>
<organism evidence="2">
    <name type="scientific">Streptantibioticus silvisoli</name>
    <dbReference type="NCBI Taxonomy" id="2705255"/>
    <lineage>
        <taxon>Bacteria</taxon>
        <taxon>Bacillati</taxon>
        <taxon>Actinomycetota</taxon>
        <taxon>Actinomycetes</taxon>
        <taxon>Kitasatosporales</taxon>
        <taxon>Streptomycetaceae</taxon>
        <taxon>Streptantibioticus</taxon>
    </lineage>
</organism>
<dbReference type="AlphaFoldDB" id="A0AA90H515"/>
<dbReference type="Pfam" id="PF07591">
    <property type="entry name" value="PT-HINT"/>
    <property type="match status" value="1"/>
</dbReference>
<dbReference type="InterPro" id="IPR036844">
    <property type="entry name" value="Hint_dom_sf"/>
</dbReference>
<feature type="region of interest" description="Disordered" evidence="1">
    <location>
        <begin position="1"/>
        <end position="31"/>
    </location>
</feature>
<proteinExistence type="predicted"/>
<protein>
    <submittedName>
        <fullName evidence="2">Polymorphic toxin-type HINT domain-containing protein</fullName>
    </submittedName>
</protein>
<dbReference type="PROSITE" id="PS50818">
    <property type="entry name" value="INTEIN_C_TER"/>
    <property type="match status" value="1"/>
</dbReference>
<dbReference type="CDD" id="cd00081">
    <property type="entry name" value="Hint"/>
    <property type="match status" value="1"/>
</dbReference>
<dbReference type="Gene3D" id="2.170.16.10">
    <property type="entry name" value="Hedgehog/Intein (Hint) domain"/>
    <property type="match status" value="1"/>
</dbReference>
<gene>
    <name evidence="2" type="ORF">POF50_017370</name>
</gene>
<dbReference type="InterPro" id="IPR030934">
    <property type="entry name" value="Intein_C"/>
</dbReference>
<evidence type="ECO:0000256" key="1">
    <source>
        <dbReference type="SAM" id="MobiDB-lite"/>
    </source>
</evidence>
<reference evidence="2" key="1">
    <citation type="submission" date="2023-05" db="EMBL/GenBank/DDBJ databases">
        <title>Streptantibioticus silvisoli sp. nov., acidotolerant actinomycetes 1 from pine litter.</title>
        <authorList>
            <person name="Swiecimska M."/>
            <person name="Golinska P."/>
            <person name="Sangal V."/>
            <person name="Wachnowicz B."/>
            <person name="Goodfellow M."/>
        </authorList>
    </citation>
    <scope>NUCLEOTIDE SEQUENCE</scope>
    <source>
        <strain evidence="2">SL13</strain>
    </source>
</reference>
<dbReference type="EMBL" id="JABXJJ020000020">
    <property type="protein sequence ID" value="MDI5971093.1"/>
    <property type="molecule type" value="Genomic_DNA"/>
</dbReference>